<evidence type="ECO:0000256" key="4">
    <source>
        <dbReference type="PROSITE-ProRule" id="PRU00176"/>
    </source>
</evidence>
<dbReference type="FunFam" id="3.30.70.330:FF:000499">
    <property type="entry name" value="Polyadenylate-binding protein"/>
    <property type="match status" value="1"/>
</dbReference>
<dbReference type="InterPro" id="IPR012677">
    <property type="entry name" value="Nucleotide-bd_a/b_plait_sf"/>
</dbReference>
<dbReference type="PROSITE" id="PS51309">
    <property type="entry name" value="PABC"/>
    <property type="match status" value="1"/>
</dbReference>
<dbReference type="PANTHER" id="PTHR24012">
    <property type="entry name" value="RNA BINDING PROTEIN"/>
    <property type="match status" value="1"/>
</dbReference>
<evidence type="ECO:0000313" key="8">
    <source>
        <dbReference type="EMBL" id="KAF2307486.1"/>
    </source>
</evidence>
<keyword evidence="9" id="KW-1185">Reference proteome</keyword>
<feature type="compositionally biased region" description="Polar residues" evidence="5">
    <location>
        <begin position="256"/>
        <end position="270"/>
    </location>
</feature>
<gene>
    <name evidence="8" type="ORF">GH714_029080</name>
</gene>
<dbReference type="InterPro" id="IPR002004">
    <property type="entry name" value="PABP_HYD_C"/>
</dbReference>
<evidence type="ECO:0008006" key="10">
    <source>
        <dbReference type="Google" id="ProtNLM"/>
    </source>
</evidence>
<keyword evidence="3 4" id="KW-0694">RNA-binding</keyword>
<dbReference type="EMBL" id="JAAGAX010000008">
    <property type="protein sequence ID" value="KAF2307486.1"/>
    <property type="molecule type" value="Genomic_DNA"/>
</dbReference>
<dbReference type="Proteomes" id="UP000467840">
    <property type="component" value="Chromosome 9"/>
</dbReference>
<dbReference type="InterPro" id="IPR035979">
    <property type="entry name" value="RBD_domain_sf"/>
</dbReference>
<protein>
    <recommendedName>
        <fullName evidence="10">Polyadenylate-binding protein</fullName>
    </recommendedName>
</protein>
<feature type="compositionally biased region" description="Polar residues" evidence="5">
    <location>
        <begin position="291"/>
        <end position="314"/>
    </location>
</feature>
<feature type="domain" description="PABC" evidence="7">
    <location>
        <begin position="348"/>
        <end position="471"/>
    </location>
</feature>
<proteinExistence type="inferred from homology"/>
<reference evidence="8 9" key="1">
    <citation type="journal article" date="2020" name="Mol. Plant">
        <title>The Chromosome-Based Rubber Tree Genome Provides New Insights into Spurge Genome Evolution and Rubber Biosynthesis.</title>
        <authorList>
            <person name="Liu J."/>
            <person name="Shi C."/>
            <person name="Shi C.C."/>
            <person name="Li W."/>
            <person name="Zhang Q.J."/>
            <person name="Zhang Y."/>
            <person name="Li K."/>
            <person name="Lu H.F."/>
            <person name="Shi C."/>
            <person name="Zhu S.T."/>
            <person name="Xiao Z.Y."/>
            <person name="Nan H."/>
            <person name="Yue Y."/>
            <person name="Zhu X.G."/>
            <person name="Wu Y."/>
            <person name="Hong X.N."/>
            <person name="Fan G.Y."/>
            <person name="Tong Y."/>
            <person name="Zhang D."/>
            <person name="Mao C.L."/>
            <person name="Liu Y.L."/>
            <person name="Hao S.J."/>
            <person name="Liu W.Q."/>
            <person name="Lv M.Q."/>
            <person name="Zhang H.B."/>
            <person name="Liu Y."/>
            <person name="Hu-Tang G.R."/>
            <person name="Wang J.P."/>
            <person name="Wang J.H."/>
            <person name="Sun Y.H."/>
            <person name="Ni S.B."/>
            <person name="Chen W.B."/>
            <person name="Zhang X.C."/>
            <person name="Jiao Y.N."/>
            <person name="Eichler E.E."/>
            <person name="Li G.H."/>
            <person name="Liu X."/>
            <person name="Gao L.Z."/>
        </authorList>
    </citation>
    <scope>NUCLEOTIDE SEQUENCE [LARGE SCALE GENOMIC DNA]</scope>
    <source>
        <strain evidence="9">cv. GT1</strain>
        <tissue evidence="8">Leaf</tissue>
    </source>
</reference>
<accession>A0A6A6M5D0</accession>
<dbReference type="SUPFAM" id="SSF63570">
    <property type="entry name" value="PABC (PABP) domain"/>
    <property type="match status" value="2"/>
</dbReference>
<dbReference type="CDD" id="cd12381">
    <property type="entry name" value="RRM4_I_PABPs"/>
    <property type="match status" value="1"/>
</dbReference>
<sequence length="486" mass="54187">MLNIQIYVKNLDPEISEEVLLEKFAEFGKIVSLVIAKDENGVSRGFGFVNFDNPDDARWAVERMNETELGSKVLCVGRAQKKAEREHILRSQFEEKRKDHIMKYKGSNVYVKNIDDEVTDEELKEHFSQCGTITSAKLMRDDKGISKGFGFVCFSMSEEANKAVSTFHGCMFHRKRLYVAIAQRKEDRQEQLQLQYAHCMAGIAGPSTAFIPGGYPRLYYTAPSGVVSQVLPGLMYQPLGMRPGWRANGFAPPTRPNLQPSQLPVMSNTQRQHKQNRGRINGHVSPLGGNHSVSYIEQPTQSPTSSKGPSNQRPGQAKYLPNCHTREVGKGSGVLSAVPTSLSPVSQGSEMLNSMLAAASPEEQKQILGEQLYPLIKKHQFSNSEKFNLDDRTGFLRGREITAKIQMIMTLIPTQNKMYCVYVYLQPDLVAKITGKLLGMDNSELLLLLVSPESLAAKVEEAVQVLKITKTKVSGQDTPHPSYLYA</sequence>
<comment type="caution">
    <text evidence="8">The sequence shown here is derived from an EMBL/GenBank/DDBJ whole genome shotgun (WGS) entry which is preliminary data.</text>
</comment>
<dbReference type="InterPro" id="IPR000504">
    <property type="entry name" value="RRM_dom"/>
</dbReference>
<dbReference type="GO" id="GO:0003723">
    <property type="term" value="F:RNA binding"/>
    <property type="evidence" value="ECO:0007669"/>
    <property type="project" value="UniProtKB-UniRule"/>
</dbReference>
<dbReference type="Pfam" id="PF00658">
    <property type="entry name" value="MLLE"/>
    <property type="match status" value="2"/>
</dbReference>
<name>A0A6A6M5D0_HEVBR</name>
<organism evidence="8 9">
    <name type="scientific">Hevea brasiliensis</name>
    <name type="common">Para rubber tree</name>
    <name type="synonym">Siphonia brasiliensis</name>
    <dbReference type="NCBI Taxonomy" id="3981"/>
    <lineage>
        <taxon>Eukaryota</taxon>
        <taxon>Viridiplantae</taxon>
        <taxon>Streptophyta</taxon>
        <taxon>Embryophyta</taxon>
        <taxon>Tracheophyta</taxon>
        <taxon>Spermatophyta</taxon>
        <taxon>Magnoliopsida</taxon>
        <taxon>eudicotyledons</taxon>
        <taxon>Gunneridae</taxon>
        <taxon>Pentapetalae</taxon>
        <taxon>rosids</taxon>
        <taxon>fabids</taxon>
        <taxon>Malpighiales</taxon>
        <taxon>Euphorbiaceae</taxon>
        <taxon>Crotonoideae</taxon>
        <taxon>Micrandreae</taxon>
        <taxon>Hevea</taxon>
    </lineage>
</organism>
<comment type="similarity">
    <text evidence="1">Belongs to the polyadenylate-binding protein type-1 family.</text>
</comment>
<feature type="region of interest" description="Disordered" evidence="5">
    <location>
        <begin position="251"/>
        <end position="325"/>
    </location>
</feature>
<dbReference type="Gene3D" id="1.10.1900.10">
    <property type="entry name" value="c-terminal domain of poly(a) binding protein"/>
    <property type="match status" value="1"/>
</dbReference>
<evidence type="ECO:0000256" key="3">
    <source>
        <dbReference type="ARBA" id="ARBA00022884"/>
    </source>
</evidence>
<dbReference type="PROSITE" id="PS50102">
    <property type="entry name" value="RRM"/>
    <property type="match status" value="2"/>
</dbReference>
<evidence type="ECO:0000259" key="7">
    <source>
        <dbReference type="PROSITE" id="PS51309"/>
    </source>
</evidence>
<dbReference type="SMART" id="SM00517">
    <property type="entry name" value="PolyA"/>
    <property type="match status" value="1"/>
</dbReference>
<evidence type="ECO:0000256" key="1">
    <source>
        <dbReference type="ARBA" id="ARBA00008557"/>
    </source>
</evidence>
<dbReference type="AlphaFoldDB" id="A0A6A6M5D0"/>
<feature type="domain" description="RRM" evidence="6">
    <location>
        <begin position="107"/>
        <end position="184"/>
    </location>
</feature>
<dbReference type="Gene3D" id="3.30.70.330">
    <property type="match status" value="2"/>
</dbReference>
<dbReference type="SMART" id="SM00360">
    <property type="entry name" value="RRM"/>
    <property type="match status" value="2"/>
</dbReference>
<feature type="domain" description="RRM" evidence="6">
    <location>
        <begin position="4"/>
        <end position="81"/>
    </location>
</feature>
<dbReference type="Pfam" id="PF00076">
    <property type="entry name" value="RRM_1"/>
    <property type="match status" value="2"/>
</dbReference>
<evidence type="ECO:0000256" key="5">
    <source>
        <dbReference type="SAM" id="MobiDB-lite"/>
    </source>
</evidence>
<evidence type="ECO:0000256" key="2">
    <source>
        <dbReference type="ARBA" id="ARBA00022737"/>
    </source>
</evidence>
<evidence type="ECO:0000259" key="6">
    <source>
        <dbReference type="PROSITE" id="PS50102"/>
    </source>
</evidence>
<dbReference type="SUPFAM" id="SSF54928">
    <property type="entry name" value="RNA-binding domain, RBD"/>
    <property type="match status" value="1"/>
</dbReference>
<dbReference type="InterPro" id="IPR036053">
    <property type="entry name" value="PABP-dom"/>
</dbReference>
<evidence type="ECO:0000313" key="9">
    <source>
        <dbReference type="Proteomes" id="UP000467840"/>
    </source>
</evidence>
<keyword evidence="2" id="KW-0677">Repeat</keyword>